<comment type="similarity">
    <text evidence="4">Belongs to the cyclic nucleotide phosphodiesterase class-III family.</text>
</comment>
<feature type="domain" description="Calcineurin-like phosphoesterase" evidence="5">
    <location>
        <begin position="5"/>
        <end position="225"/>
    </location>
</feature>
<evidence type="ECO:0000259" key="5">
    <source>
        <dbReference type="Pfam" id="PF00149"/>
    </source>
</evidence>
<dbReference type="InterPro" id="IPR050884">
    <property type="entry name" value="CNP_phosphodiesterase-III"/>
</dbReference>
<dbReference type="Pfam" id="PF00149">
    <property type="entry name" value="Metallophos"/>
    <property type="match status" value="1"/>
</dbReference>
<dbReference type="RefSeq" id="WP_407341047.1">
    <property type="nucleotide sequence ID" value="NZ_CP136862.1"/>
</dbReference>
<dbReference type="InterPro" id="IPR004843">
    <property type="entry name" value="Calcineurin-like_PHP"/>
</dbReference>
<evidence type="ECO:0000313" key="6">
    <source>
        <dbReference type="EMBL" id="WOJ91454.1"/>
    </source>
</evidence>
<evidence type="ECO:0000256" key="4">
    <source>
        <dbReference type="ARBA" id="ARBA00025742"/>
    </source>
</evidence>
<keyword evidence="2" id="KW-0378">Hydrolase</keyword>
<gene>
    <name evidence="6" type="ORF">RZS28_04785</name>
</gene>
<proteinExistence type="inferred from homology"/>
<protein>
    <submittedName>
        <fullName evidence="6">Metallophosphoesterase</fullName>
    </submittedName>
</protein>
<accession>A0ABZ0HY08</accession>
<evidence type="ECO:0000313" key="7">
    <source>
        <dbReference type="Proteomes" id="UP001626536"/>
    </source>
</evidence>
<dbReference type="Proteomes" id="UP001626536">
    <property type="component" value="Chromosome"/>
</dbReference>
<evidence type="ECO:0000256" key="2">
    <source>
        <dbReference type="ARBA" id="ARBA00022801"/>
    </source>
</evidence>
<dbReference type="PANTHER" id="PTHR42988:SF2">
    <property type="entry name" value="CYCLIC NUCLEOTIDE PHOSPHODIESTERASE CBUA0032-RELATED"/>
    <property type="match status" value="1"/>
</dbReference>
<keyword evidence="3" id="KW-0408">Iron</keyword>
<dbReference type="InterPro" id="IPR029052">
    <property type="entry name" value="Metallo-depent_PP-like"/>
</dbReference>
<evidence type="ECO:0000256" key="3">
    <source>
        <dbReference type="ARBA" id="ARBA00023004"/>
    </source>
</evidence>
<organism evidence="6 7">
    <name type="scientific">Methylocapsa polymorpha</name>
    <dbReference type="NCBI Taxonomy" id="3080828"/>
    <lineage>
        <taxon>Bacteria</taxon>
        <taxon>Pseudomonadati</taxon>
        <taxon>Pseudomonadota</taxon>
        <taxon>Alphaproteobacteria</taxon>
        <taxon>Hyphomicrobiales</taxon>
        <taxon>Beijerinckiaceae</taxon>
        <taxon>Methylocapsa</taxon>
    </lineage>
</organism>
<dbReference type="Gene3D" id="3.60.21.10">
    <property type="match status" value="1"/>
</dbReference>
<sequence length="295" mass="31716">MSFLLAHLSDPHIGPLPRPRRRELFGKRVTGYLNWRRGRSLSHDMGVLSQIVADVKAHHPSHVAMTGDISNIGLPAEFQLARTWLETLGGAEDVSFVPGNHDAYVRGSMPDLARAFAPWTTGERLDGAQYPYLRVRGEVALIGLSSGVPTPFFIASGRLGREQLRDAETLLLAAAKRGLARVVMIHHPPQCAAPSLGRGLTDARDFEALIRRVGAELIIHGHNHKLCTAHMEGPAGLVPVVGAPSASAVRGAPHHRAAYLLFEIAGSGRDCKIEGRARGLLPGAAMIGDLGRIPL</sequence>
<reference evidence="6 7" key="1">
    <citation type="submission" date="2023-10" db="EMBL/GenBank/DDBJ databases">
        <title>Novel methanotroph of the genus Methylocapsa from a subarctic wetland.</title>
        <authorList>
            <person name="Belova S.E."/>
            <person name="Oshkin I.Y."/>
            <person name="Miroshnikov K."/>
            <person name="Dedysh S.N."/>
        </authorList>
    </citation>
    <scope>NUCLEOTIDE SEQUENCE [LARGE SCALE GENOMIC DNA]</scope>
    <source>
        <strain evidence="6 7">RX1</strain>
    </source>
</reference>
<dbReference type="PANTHER" id="PTHR42988">
    <property type="entry name" value="PHOSPHOHYDROLASE"/>
    <property type="match status" value="1"/>
</dbReference>
<keyword evidence="1" id="KW-0479">Metal-binding</keyword>
<keyword evidence="7" id="KW-1185">Reference proteome</keyword>
<name>A0ABZ0HY08_9HYPH</name>
<evidence type="ECO:0000256" key="1">
    <source>
        <dbReference type="ARBA" id="ARBA00022723"/>
    </source>
</evidence>
<dbReference type="EMBL" id="CP136862">
    <property type="protein sequence ID" value="WOJ91454.1"/>
    <property type="molecule type" value="Genomic_DNA"/>
</dbReference>
<dbReference type="SUPFAM" id="SSF56300">
    <property type="entry name" value="Metallo-dependent phosphatases"/>
    <property type="match status" value="1"/>
</dbReference>